<feature type="domain" description="Isochorismatase-like" evidence="3">
    <location>
        <begin position="3"/>
        <end position="163"/>
    </location>
</feature>
<protein>
    <submittedName>
        <fullName evidence="4">Cysteine hydrolase</fullName>
    </submittedName>
</protein>
<dbReference type="GO" id="GO:0016787">
    <property type="term" value="F:hydrolase activity"/>
    <property type="evidence" value="ECO:0007669"/>
    <property type="project" value="UniProtKB-KW"/>
</dbReference>
<dbReference type="InterPro" id="IPR000868">
    <property type="entry name" value="Isochorismatase-like_dom"/>
</dbReference>
<accession>A0A9D0Z803</accession>
<dbReference type="CDD" id="cd00431">
    <property type="entry name" value="cysteine_hydrolases"/>
    <property type="match status" value="1"/>
</dbReference>
<proteinExistence type="inferred from homology"/>
<dbReference type="AlphaFoldDB" id="A0A9D0Z803"/>
<dbReference type="InterPro" id="IPR036380">
    <property type="entry name" value="Isochorismatase-like_sf"/>
</dbReference>
<comment type="caution">
    <text evidence="4">The sequence shown here is derived from an EMBL/GenBank/DDBJ whole genome shotgun (WGS) entry which is preliminary data.</text>
</comment>
<dbReference type="Proteomes" id="UP000886887">
    <property type="component" value="Unassembled WGS sequence"/>
</dbReference>
<evidence type="ECO:0000256" key="2">
    <source>
        <dbReference type="ARBA" id="ARBA00022801"/>
    </source>
</evidence>
<dbReference type="InterPro" id="IPR050272">
    <property type="entry name" value="Isochorismatase-like_hydrls"/>
</dbReference>
<evidence type="ECO:0000256" key="1">
    <source>
        <dbReference type="ARBA" id="ARBA00006336"/>
    </source>
</evidence>
<dbReference type="Pfam" id="PF00857">
    <property type="entry name" value="Isochorismatase"/>
    <property type="match status" value="1"/>
</dbReference>
<dbReference type="Gene3D" id="3.40.50.850">
    <property type="entry name" value="Isochorismatase-like"/>
    <property type="match status" value="1"/>
</dbReference>
<reference evidence="4" key="1">
    <citation type="submission" date="2020-10" db="EMBL/GenBank/DDBJ databases">
        <authorList>
            <person name="Gilroy R."/>
        </authorList>
    </citation>
    <scope>NUCLEOTIDE SEQUENCE</scope>
    <source>
        <strain evidence="4">ChiSxjej2B14-6234</strain>
    </source>
</reference>
<dbReference type="PANTHER" id="PTHR43540">
    <property type="entry name" value="PEROXYUREIDOACRYLATE/UREIDOACRYLATE AMIDOHYDROLASE-RELATED"/>
    <property type="match status" value="1"/>
</dbReference>
<dbReference type="SUPFAM" id="SSF52499">
    <property type="entry name" value="Isochorismatase-like hydrolases"/>
    <property type="match status" value="1"/>
</dbReference>
<sequence>MKSLLVVVDMQRDFVTDALGTPQAQAIVERVAARARAGVARGEDVVFTLDTHGPDYLRTQEGRKLPVAHCIRGTDGWRLVDALEDIPGRRYEKPAFGCVELMRDAAQAGYDRVELVGVCTDICVLSNAMLLKAALPEAEIVVDAACCAGTTVENHRRALEAMAVCQIRCENA</sequence>
<gene>
    <name evidence="4" type="ORF">IAB73_01550</name>
</gene>
<comment type="similarity">
    <text evidence="1">Belongs to the isochorismatase family.</text>
</comment>
<evidence type="ECO:0000259" key="3">
    <source>
        <dbReference type="Pfam" id="PF00857"/>
    </source>
</evidence>
<dbReference type="PANTHER" id="PTHR43540:SF10">
    <property type="entry name" value="ISOCHORISMATASE"/>
    <property type="match status" value="1"/>
</dbReference>
<reference evidence="4" key="2">
    <citation type="journal article" date="2021" name="PeerJ">
        <title>Extensive microbial diversity within the chicken gut microbiome revealed by metagenomics and culture.</title>
        <authorList>
            <person name="Gilroy R."/>
            <person name="Ravi A."/>
            <person name="Getino M."/>
            <person name="Pursley I."/>
            <person name="Horton D.L."/>
            <person name="Alikhan N.F."/>
            <person name="Baker D."/>
            <person name="Gharbi K."/>
            <person name="Hall N."/>
            <person name="Watson M."/>
            <person name="Adriaenssens E.M."/>
            <person name="Foster-Nyarko E."/>
            <person name="Jarju S."/>
            <person name="Secka A."/>
            <person name="Antonio M."/>
            <person name="Oren A."/>
            <person name="Chaudhuri R.R."/>
            <person name="La Ragione R."/>
            <person name="Hildebrand F."/>
            <person name="Pallen M.J."/>
        </authorList>
    </citation>
    <scope>NUCLEOTIDE SEQUENCE</scope>
    <source>
        <strain evidence="4">ChiSxjej2B14-6234</strain>
    </source>
</reference>
<evidence type="ECO:0000313" key="4">
    <source>
        <dbReference type="EMBL" id="HIQ70886.1"/>
    </source>
</evidence>
<keyword evidence="2 4" id="KW-0378">Hydrolase</keyword>
<name>A0A9D0Z803_9FIRM</name>
<evidence type="ECO:0000313" key="5">
    <source>
        <dbReference type="Proteomes" id="UP000886887"/>
    </source>
</evidence>
<dbReference type="EMBL" id="DVFJ01000006">
    <property type="protein sequence ID" value="HIQ70886.1"/>
    <property type="molecule type" value="Genomic_DNA"/>
</dbReference>
<organism evidence="4 5">
    <name type="scientific">Candidatus Onthenecus intestinigallinarum</name>
    <dbReference type="NCBI Taxonomy" id="2840875"/>
    <lineage>
        <taxon>Bacteria</taxon>
        <taxon>Bacillati</taxon>
        <taxon>Bacillota</taxon>
        <taxon>Clostridia</taxon>
        <taxon>Eubacteriales</taxon>
        <taxon>Candidatus Onthenecus</taxon>
    </lineage>
</organism>